<keyword evidence="4" id="KW-1185">Reference proteome</keyword>
<feature type="domain" description="Outer membrane protein beta-barrel" evidence="2">
    <location>
        <begin position="183"/>
        <end position="310"/>
    </location>
</feature>
<dbReference type="AlphaFoldDB" id="A0A2T0TIH6"/>
<dbReference type="RefSeq" id="WP_106136272.1">
    <property type="nucleotide sequence ID" value="NZ_PVTE01000002.1"/>
</dbReference>
<comment type="caution">
    <text evidence="3">The sequence shown here is derived from an EMBL/GenBank/DDBJ whole genome shotgun (WGS) entry which is preliminary data.</text>
</comment>
<protein>
    <submittedName>
        <fullName evidence="3">Outer membrane protein with beta-barrel domain</fullName>
    </submittedName>
</protein>
<feature type="chain" id="PRO_5015752715" evidence="1">
    <location>
        <begin position="23"/>
        <end position="335"/>
    </location>
</feature>
<dbReference type="Pfam" id="PF13568">
    <property type="entry name" value="OMP_b-brl_2"/>
    <property type="match status" value="1"/>
</dbReference>
<dbReference type="Proteomes" id="UP000238375">
    <property type="component" value="Unassembled WGS sequence"/>
</dbReference>
<sequence>MSGRVNAIIALLLCLYGTSSQAKGGQPTDSLVIRFANRTRMVIYAPDKAGIQALSNYDLNKIVREMGMKLDSVPNGQTAISRDGDRFLKDTLLVVTRRKDGVMIVINDTDTTRSDSSRNRRDYKQAINKRNRNSWDRGIDVQLGLNTLLTGTTVPGYAPSQYELRPFGSRYIAVNFRQRPTIVNGKRAKLSVQYGIEAAWSNYMFDNNVVTSRGTDGVVFAPYSERLAKSKLTTFAVQAPIVPRLSFYSASGRKTFHIGLGGFIGYRLDSYTKIKRENGDKSREHNSFYLNSLRYGLVGHIGLQRTSLFVKYDLNPLFQDGKGPDVRSLSFGIML</sequence>
<dbReference type="OrthoDB" id="891525at2"/>
<organism evidence="3 4">
    <name type="scientific">Spirosoma oryzae</name>
    <dbReference type="NCBI Taxonomy" id="1469603"/>
    <lineage>
        <taxon>Bacteria</taxon>
        <taxon>Pseudomonadati</taxon>
        <taxon>Bacteroidota</taxon>
        <taxon>Cytophagia</taxon>
        <taxon>Cytophagales</taxon>
        <taxon>Cytophagaceae</taxon>
        <taxon>Spirosoma</taxon>
    </lineage>
</organism>
<dbReference type="InterPro" id="IPR025665">
    <property type="entry name" value="Beta-barrel_OMP_2"/>
</dbReference>
<evidence type="ECO:0000259" key="2">
    <source>
        <dbReference type="Pfam" id="PF13568"/>
    </source>
</evidence>
<keyword evidence="1" id="KW-0732">Signal</keyword>
<evidence type="ECO:0000313" key="3">
    <source>
        <dbReference type="EMBL" id="PRY45411.1"/>
    </source>
</evidence>
<name>A0A2T0TIH6_9BACT</name>
<accession>A0A2T0TIH6</accession>
<feature type="signal peptide" evidence="1">
    <location>
        <begin position="1"/>
        <end position="22"/>
    </location>
</feature>
<reference evidence="3 4" key="1">
    <citation type="submission" date="2018-03" db="EMBL/GenBank/DDBJ databases">
        <title>Genomic Encyclopedia of Archaeal and Bacterial Type Strains, Phase II (KMG-II): from individual species to whole genera.</title>
        <authorList>
            <person name="Goeker M."/>
        </authorList>
    </citation>
    <scope>NUCLEOTIDE SEQUENCE [LARGE SCALE GENOMIC DNA]</scope>
    <source>
        <strain evidence="3 4">DSM 28354</strain>
    </source>
</reference>
<proteinExistence type="predicted"/>
<gene>
    <name evidence="3" type="ORF">CLV58_102159</name>
</gene>
<dbReference type="EMBL" id="PVTE01000002">
    <property type="protein sequence ID" value="PRY45411.1"/>
    <property type="molecule type" value="Genomic_DNA"/>
</dbReference>
<evidence type="ECO:0000313" key="4">
    <source>
        <dbReference type="Proteomes" id="UP000238375"/>
    </source>
</evidence>
<evidence type="ECO:0000256" key="1">
    <source>
        <dbReference type="SAM" id="SignalP"/>
    </source>
</evidence>